<evidence type="ECO:0000256" key="2">
    <source>
        <dbReference type="SAM" id="MobiDB-lite"/>
    </source>
</evidence>
<dbReference type="PROSITE" id="PS51207">
    <property type="entry name" value="PXA"/>
    <property type="match status" value="1"/>
</dbReference>
<protein>
    <recommendedName>
        <fullName evidence="3">PXA domain-containing protein</fullName>
    </recommendedName>
</protein>
<accession>A0A0C3S5W4</accession>
<reference evidence="4 5" key="1">
    <citation type="journal article" date="2014" name="PLoS Genet.">
        <title>Analysis of the Phlebiopsis gigantea genome, transcriptome and secretome provides insight into its pioneer colonization strategies of wood.</title>
        <authorList>
            <person name="Hori C."/>
            <person name="Ishida T."/>
            <person name="Igarashi K."/>
            <person name="Samejima M."/>
            <person name="Suzuki H."/>
            <person name="Master E."/>
            <person name="Ferreira P."/>
            <person name="Ruiz-Duenas F.J."/>
            <person name="Held B."/>
            <person name="Canessa P."/>
            <person name="Larrondo L.F."/>
            <person name="Schmoll M."/>
            <person name="Druzhinina I.S."/>
            <person name="Kubicek C.P."/>
            <person name="Gaskell J.A."/>
            <person name="Kersten P."/>
            <person name="St John F."/>
            <person name="Glasner J."/>
            <person name="Sabat G."/>
            <person name="Splinter BonDurant S."/>
            <person name="Syed K."/>
            <person name="Yadav J."/>
            <person name="Mgbeahuruike A.C."/>
            <person name="Kovalchuk A."/>
            <person name="Asiegbu F.O."/>
            <person name="Lackner G."/>
            <person name="Hoffmeister D."/>
            <person name="Rencoret J."/>
            <person name="Gutierrez A."/>
            <person name="Sun H."/>
            <person name="Lindquist E."/>
            <person name="Barry K."/>
            <person name="Riley R."/>
            <person name="Grigoriev I.V."/>
            <person name="Henrissat B."/>
            <person name="Kues U."/>
            <person name="Berka R.M."/>
            <person name="Martinez A.T."/>
            <person name="Covert S.F."/>
            <person name="Blanchette R.A."/>
            <person name="Cullen D."/>
        </authorList>
    </citation>
    <scope>NUCLEOTIDE SEQUENCE [LARGE SCALE GENOMIC DNA]</scope>
    <source>
        <strain evidence="4 5">11061_1 CR5-6</strain>
    </source>
</reference>
<feature type="compositionally biased region" description="Basic residues" evidence="2">
    <location>
        <begin position="1"/>
        <end position="11"/>
    </location>
</feature>
<dbReference type="STRING" id="745531.A0A0C3S5W4"/>
<dbReference type="OrthoDB" id="5582218at2759"/>
<dbReference type="PANTHER" id="PTHR22775">
    <property type="entry name" value="SORTING NEXIN"/>
    <property type="match status" value="1"/>
</dbReference>
<evidence type="ECO:0000256" key="1">
    <source>
        <dbReference type="ARBA" id="ARBA00010883"/>
    </source>
</evidence>
<feature type="region of interest" description="Disordered" evidence="2">
    <location>
        <begin position="524"/>
        <end position="554"/>
    </location>
</feature>
<evidence type="ECO:0000313" key="4">
    <source>
        <dbReference type="EMBL" id="KIP11511.1"/>
    </source>
</evidence>
<dbReference type="SMART" id="SM00313">
    <property type="entry name" value="PXA"/>
    <property type="match status" value="1"/>
</dbReference>
<dbReference type="Pfam" id="PF08628">
    <property type="entry name" value="Nexin_C"/>
    <property type="match status" value="1"/>
</dbReference>
<dbReference type="HOGENOM" id="CLU_032678_0_0_1"/>
<feature type="compositionally biased region" description="Polar residues" evidence="2">
    <location>
        <begin position="13"/>
        <end position="30"/>
    </location>
</feature>
<evidence type="ECO:0000259" key="3">
    <source>
        <dbReference type="PROSITE" id="PS51207"/>
    </source>
</evidence>
<name>A0A0C3S5W4_PHLG1</name>
<dbReference type="InterPro" id="IPR003114">
    <property type="entry name" value="Phox_assoc"/>
</dbReference>
<feature type="region of interest" description="Disordered" evidence="2">
    <location>
        <begin position="303"/>
        <end position="350"/>
    </location>
</feature>
<keyword evidence="5" id="KW-1185">Reference proteome</keyword>
<dbReference type="EMBL" id="KN840446">
    <property type="protein sequence ID" value="KIP11511.1"/>
    <property type="molecule type" value="Genomic_DNA"/>
</dbReference>
<comment type="similarity">
    <text evidence="1">Belongs to the sorting nexin family.</text>
</comment>
<feature type="domain" description="PXA" evidence="3">
    <location>
        <begin position="61"/>
        <end position="240"/>
    </location>
</feature>
<dbReference type="GO" id="GO:0035091">
    <property type="term" value="F:phosphatidylinositol binding"/>
    <property type="evidence" value="ECO:0007669"/>
    <property type="project" value="TreeGrafter"/>
</dbReference>
<dbReference type="InterPro" id="IPR013937">
    <property type="entry name" value="Sorting_nexin_C"/>
</dbReference>
<proteinExistence type="inferred from homology"/>
<dbReference type="Pfam" id="PF02194">
    <property type="entry name" value="PXA"/>
    <property type="match status" value="1"/>
</dbReference>
<feature type="region of interest" description="Disordered" evidence="2">
    <location>
        <begin position="1"/>
        <end position="33"/>
    </location>
</feature>
<dbReference type="Proteomes" id="UP000053257">
    <property type="component" value="Unassembled WGS sequence"/>
</dbReference>
<sequence>MATPRPVRRQPARSIQSLASSDRQPSQQTPAKPASLARRLLFPHLLPDAELPPLLVSSSASPELDDELYNFVAIALRAYVHPWWTKITRYDKELLPGITRVLTHVIQDLEARLVQTDLAPLVLRDLPILLTNHYTDYHNVQAKLHTSYASGASATLPQLFHQLQPHLAVAADGTVDEAYIRQALDDVLRTCLPSADYEPETERYIVREIMVKVVLEGVLPKVSQPWFIHQSILTLLGPAEGTLGPQRPPLRRTSSQAFSFQSLIIWLLSTVRFVSGACLALMHAYRHARNAIKIVNQTGAGATEIEPEKPKNTIPGGITPLSPAPPSASVGHASVPPSPPPSPSPTLMSRIGSTASSIPSVSTISAPVPPPPPPQLNYVEPILRLFSTLLTPSPNIPPRTIPLALTHVLTLLLTLFTSLISRLLPHLLYTHAFSPDSLLTLIQASRHALFPGGWPAVSPPDPSPEEQAELRQELTRRLLALVPGPTLDPLSSQECNAHLLVFVLDLVLLTLFPEMGIAPPSVVPEASEDVCTPRGSLDSTPGYLTPPRPDSRPP</sequence>
<organism evidence="4 5">
    <name type="scientific">Phlebiopsis gigantea (strain 11061_1 CR5-6)</name>
    <name type="common">White-rot fungus</name>
    <name type="synonym">Peniophora gigantea</name>
    <dbReference type="NCBI Taxonomy" id="745531"/>
    <lineage>
        <taxon>Eukaryota</taxon>
        <taxon>Fungi</taxon>
        <taxon>Dikarya</taxon>
        <taxon>Basidiomycota</taxon>
        <taxon>Agaricomycotina</taxon>
        <taxon>Agaricomycetes</taxon>
        <taxon>Polyporales</taxon>
        <taxon>Phanerochaetaceae</taxon>
        <taxon>Phlebiopsis</taxon>
    </lineage>
</organism>
<gene>
    <name evidence="4" type="ORF">PHLGIDRAFT_99802</name>
</gene>
<dbReference type="PANTHER" id="PTHR22775:SF3">
    <property type="entry name" value="SORTING NEXIN-13"/>
    <property type="match status" value="1"/>
</dbReference>
<evidence type="ECO:0000313" key="5">
    <source>
        <dbReference type="Proteomes" id="UP000053257"/>
    </source>
</evidence>
<dbReference type="AlphaFoldDB" id="A0A0C3S5W4"/>